<feature type="compositionally biased region" description="Polar residues" evidence="5">
    <location>
        <begin position="177"/>
        <end position="190"/>
    </location>
</feature>
<evidence type="ECO:0000256" key="1">
    <source>
        <dbReference type="ARBA" id="ARBA00011046"/>
    </source>
</evidence>
<protein>
    <submittedName>
        <fullName evidence="6">Uncharacterized protein</fullName>
    </submittedName>
</protein>
<dbReference type="InterPro" id="IPR005650">
    <property type="entry name" value="BlaI_family"/>
</dbReference>
<dbReference type="InterPro" id="IPR036388">
    <property type="entry name" value="WH-like_DNA-bd_sf"/>
</dbReference>
<evidence type="ECO:0000256" key="4">
    <source>
        <dbReference type="ARBA" id="ARBA00023163"/>
    </source>
</evidence>
<proteinExistence type="inferred from homology"/>
<dbReference type="EMBL" id="JACHJD010000007">
    <property type="protein sequence ID" value="MBB5105589.1"/>
    <property type="molecule type" value="Genomic_DNA"/>
</dbReference>
<keyword evidence="3" id="KW-0238">DNA-binding</keyword>
<dbReference type="Gene3D" id="1.10.10.10">
    <property type="entry name" value="Winged helix-like DNA-binding domain superfamily/Winged helix DNA-binding domain"/>
    <property type="match status" value="1"/>
</dbReference>
<evidence type="ECO:0000313" key="6">
    <source>
        <dbReference type="EMBL" id="MBB5105589.1"/>
    </source>
</evidence>
<dbReference type="AlphaFoldDB" id="A0A7W8AVT9"/>
<evidence type="ECO:0000313" key="7">
    <source>
        <dbReference type="Proteomes" id="UP000549009"/>
    </source>
</evidence>
<dbReference type="RefSeq" id="WP_184925384.1">
    <property type="nucleotide sequence ID" value="NZ_BMSQ01000006.1"/>
</dbReference>
<dbReference type="SUPFAM" id="SSF46785">
    <property type="entry name" value="Winged helix' DNA-binding domain"/>
    <property type="match status" value="1"/>
</dbReference>
<evidence type="ECO:0000256" key="3">
    <source>
        <dbReference type="ARBA" id="ARBA00023125"/>
    </source>
</evidence>
<dbReference type="InterPro" id="IPR036390">
    <property type="entry name" value="WH_DNA-bd_sf"/>
</dbReference>
<accession>A0A7W8AVT9</accession>
<sequence length="190" mass="20852">MSSRSAAKLRSRYVEQVASELTENRRRQEELAKKIELLKQEETLLTDILTLAERYEGFAGASRLPEQTQDEPVVAQAQRRGSAGATARRSTPGGAAPEKADAQAAAQGRAQDSSRQPLLGDLLLELLTGHDEPRPAKELRDELLAQHPGRNPTPQVVRNTLESLVAKGRVERHKQQRSVLYTPVTSGGTD</sequence>
<keyword evidence="4" id="KW-0804">Transcription</keyword>
<keyword evidence="7" id="KW-1185">Reference proteome</keyword>
<dbReference type="GO" id="GO:0045892">
    <property type="term" value="P:negative regulation of DNA-templated transcription"/>
    <property type="evidence" value="ECO:0007669"/>
    <property type="project" value="InterPro"/>
</dbReference>
<feature type="region of interest" description="Disordered" evidence="5">
    <location>
        <begin position="131"/>
        <end position="156"/>
    </location>
</feature>
<feature type="region of interest" description="Disordered" evidence="5">
    <location>
        <begin position="60"/>
        <end position="116"/>
    </location>
</feature>
<dbReference type="Proteomes" id="UP000549009">
    <property type="component" value="Unassembled WGS sequence"/>
</dbReference>
<feature type="compositionally biased region" description="Low complexity" evidence="5">
    <location>
        <begin position="75"/>
        <end position="111"/>
    </location>
</feature>
<organism evidence="6 7">
    <name type="scientific">Streptomyces spectabilis</name>
    <dbReference type="NCBI Taxonomy" id="68270"/>
    <lineage>
        <taxon>Bacteria</taxon>
        <taxon>Bacillati</taxon>
        <taxon>Actinomycetota</taxon>
        <taxon>Actinomycetes</taxon>
        <taxon>Kitasatosporales</taxon>
        <taxon>Streptomycetaceae</taxon>
        <taxon>Streptomyces</taxon>
    </lineage>
</organism>
<evidence type="ECO:0000256" key="2">
    <source>
        <dbReference type="ARBA" id="ARBA00023015"/>
    </source>
</evidence>
<comment type="similarity">
    <text evidence="1">Belongs to the BlaI transcriptional regulatory family.</text>
</comment>
<feature type="region of interest" description="Disordered" evidence="5">
    <location>
        <begin position="170"/>
        <end position="190"/>
    </location>
</feature>
<dbReference type="Pfam" id="PF03965">
    <property type="entry name" value="Penicillinase_R"/>
    <property type="match status" value="1"/>
</dbReference>
<name>A0A7W8AVT9_STRST</name>
<comment type="caution">
    <text evidence="6">The sequence shown here is derived from an EMBL/GenBank/DDBJ whole genome shotgun (WGS) entry which is preliminary data.</text>
</comment>
<feature type="compositionally biased region" description="Basic and acidic residues" evidence="5">
    <location>
        <begin position="131"/>
        <end position="144"/>
    </location>
</feature>
<reference evidence="6 7" key="1">
    <citation type="submission" date="2020-08" db="EMBL/GenBank/DDBJ databases">
        <title>Genomic Encyclopedia of Type Strains, Phase III (KMG-III): the genomes of soil and plant-associated and newly described type strains.</title>
        <authorList>
            <person name="Whitman W."/>
        </authorList>
    </citation>
    <scope>NUCLEOTIDE SEQUENCE [LARGE SCALE GENOMIC DNA]</scope>
    <source>
        <strain evidence="6 7">CECT 3146</strain>
    </source>
</reference>
<keyword evidence="2" id="KW-0805">Transcription regulation</keyword>
<gene>
    <name evidence="6" type="ORF">FHS40_004684</name>
</gene>
<dbReference type="GO" id="GO:0003677">
    <property type="term" value="F:DNA binding"/>
    <property type="evidence" value="ECO:0007669"/>
    <property type="project" value="UniProtKB-KW"/>
</dbReference>
<evidence type="ECO:0000256" key="5">
    <source>
        <dbReference type="SAM" id="MobiDB-lite"/>
    </source>
</evidence>